<dbReference type="InterPro" id="IPR050678">
    <property type="entry name" value="DNA_Partitioning_ATPase"/>
</dbReference>
<dbReference type="Proteomes" id="UP000010366">
    <property type="component" value="Plasmid pCHA6605.01"/>
</dbReference>
<dbReference type="AlphaFoldDB" id="K9URI5"/>
<name>K9URI5_CHAP6</name>
<keyword evidence="2" id="KW-0614">Plasmid</keyword>
<evidence type="ECO:0000259" key="1">
    <source>
        <dbReference type="Pfam" id="PF13614"/>
    </source>
</evidence>
<gene>
    <name evidence="2" type="ORF">Cha6605_6255</name>
</gene>
<dbReference type="Gene3D" id="3.40.50.300">
    <property type="entry name" value="P-loop containing nucleotide triphosphate hydrolases"/>
    <property type="match status" value="1"/>
</dbReference>
<dbReference type="HOGENOM" id="CLU_037612_1_2_3"/>
<dbReference type="RefSeq" id="WP_015328966.1">
    <property type="nucleotide sequence ID" value="NC_020053.1"/>
</dbReference>
<geneLocation type="plasmid" evidence="2 3">
    <name>pCHA6605.01</name>
</geneLocation>
<dbReference type="PANTHER" id="PTHR13696:SF52">
    <property type="entry name" value="PARA FAMILY PROTEIN CT_582"/>
    <property type="match status" value="1"/>
</dbReference>
<dbReference type="EMBL" id="CP003601">
    <property type="protein sequence ID" value="AFY97081.1"/>
    <property type="molecule type" value="Genomic_DNA"/>
</dbReference>
<dbReference type="PANTHER" id="PTHR13696">
    <property type="entry name" value="P-LOOP CONTAINING NUCLEOSIDE TRIPHOSPHATE HYDROLASE"/>
    <property type="match status" value="1"/>
</dbReference>
<protein>
    <submittedName>
        <fullName evidence="2">ATPase involved in chromosome partitioning</fullName>
    </submittedName>
</protein>
<dbReference type="eggNOG" id="COG1192">
    <property type="taxonomic scope" value="Bacteria"/>
</dbReference>
<feature type="domain" description="AAA" evidence="1">
    <location>
        <begin position="19"/>
        <end position="181"/>
    </location>
</feature>
<dbReference type="CDD" id="cd02042">
    <property type="entry name" value="ParAB_family"/>
    <property type="match status" value="1"/>
</dbReference>
<keyword evidence="3" id="KW-1185">Reference proteome</keyword>
<organism evidence="2 3">
    <name type="scientific">Chamaesiphon minutus (strain ATCC 27169 / PCC 6605)</name>
    <dbReference type="NCBI Taxonomy" id="1173020"/>
    <lineage>
        <taxon>Bacteria</taxon>
        <taxon>Bacillati</taxon>
        <taxon>Cyanobacteriota</taxon>
        <taxon>Cyanophyceae</taxon>
        <taxon>Gomontiellales</taxon>
        <taxon>Chamaesiphonaceae</taxon>
        <taxon>Chamaesiphon</taxon>
    </lineage>
</organism>
<evidence type="ECO:0000313" key="3">
    <source>
        <dbReference type="Proteomes" id="UP000010366"/>
    </source>
</evidence>
<dbReference type="InterPro" id="IPR027417">
    <property type="entry name" value="P-loop_NTPase"/>
</dbReference>
<evidence type="ECO:0000313" key="2">
    <source>
        <dbReference type="EMBL" id="AFY97081.1"/>
    </source>
</evidence>
<dbReference type="KEGG" id="cmp:Cha6605_6255"/>
<dbReference type="InterPro" id="IPR025669">
    <property type="entry name" value="AAA_dom"/>
</dbReference>
<dbReference type="Pfam" id="PF13614">
    <property type="entry name" value="AAA_31"/>
    <property type="match status" value="1"/>
</dbReference>
<reference evidence="2 3" key="1">
    <citation type="submission" date="2012-05" db="EMBL/GenBank/DDBJ databases">
        <title>Noncontiguous Finished plasmid 1 of genome of Chamaesiphon sp. PCC 6605.</title>
        <authorList>
            <consortium name="US DOE Joint Genome Institute"/>
            <person name="Gugger M."/>
            <person name="Coursin T."/>
            <person name="Rippka R."/>
            <person name="Tandeau De Marsac N."/>
            <person name="Huntemann M."/>
            <person name="Wei C.-L."/>
            <person name="Han J."/>
            <person name="Detter J.C."/>
            <person name="Han C."/>
            <person name="Tapia R."/>
            <person name="Chen A."/>
            <person name="Kyrpides N."/>
            <person name="Mavromatis K."/>
            <person name="Markowitz V."/>
            <person name="Szeto E."/>
            <person name="Ivanova N."/>
            <person name="Pagani I."/>
            <person name="Pati A."/>
            <person name="Goodwin L."/>
            <person name="Nordberg H.P."/>
            <person name="Cantor M.N."/>
            <person name="Hua S.X."/>
            <person name="Woyke T."/>
            <person name="Kerfeld C.A."/>
        </authorList>
    </citation>
    <scope>NUCLEOTIDE SEQUENCE [LARGE SCALE GENOMIC DNA]</scope>
    <source>
        <strain evidence="3">ATCC 27169 / PCC 6605</strain>
        <plasmid evidence="3">Plasmid pCHA6605.01</plasmid>
    </source>
</reference>
<dbReference type="SUPFAM" id="SSF52540">
    <property type="entry name" value="P-loop containing nucleoside triphosphate hydrolases"/>
    <property type="match status" value="1"/>
</dbReference>
<dbReference type="OrthoDB" id="465933at2"/>
<sequence>MTLPQKSSQSKVAQRQIRICIASNAGGSGKTTAAVHLAYAIAAKGFKVTIIELDISSSLSTFTGLSMNPEPQDSIATVFEPDFAGNYPLKPVWAEKTDKITAIQGGEAIERVIREIPLNPRGHYLLQDRLEDYPLAADVILFDTPATLEPMGVVALAASTHVLSPIKPENKDAEGFAGFIRWYFRQLSELRLRPKPEILGFVPNRVDWAETAMHRNFLGLNKQGKLRTDIDLSDTLPVLIEEMGIHCFPAIRQSNYYLNASLERLPLQLYRPGCDAIKDFDPITAKIVELLTEA</sequence>
<accession>K9URI5</accession>
<proteinExistence type="predicted"/>